<proteinExistence type="predicted"/>
<feature type="region of interest" description="Disordered" evidence="1">
    <location>
        <begin position="1"/>
        <end position="24"/>
    </location>
</feature>
<dbReference type="Proteomes" id="UP000191408">
    <property type="component" value="Unassembled WGS sequence"/>
</dbReference>
<evidence type="ECO:0000313" key="3">
    <source>
        <dbReference type="Proteomes" id="UP000191408"/>
    </source>
</evidence>
<protein>
    <submittedName>
        <fullName evidence="2">Uncharacterized protein</fullName>
    </submittedName>
</protein>
<comment type="caution">
    <text evidence="2">The sequence shown here is derived from an EMBL/GenBank/DDBJ whole genome shotgun (WGS) entry which is preliminary data.</text>
</comment>
<gene>
    <name evidence="2" type="ORF">PENPOL_c031G02456</name>
</gene>
<dbReference type="EMBL" id="MDYM01000031">
    <property type="protein sequence ID" value="OQD60029.1"/>
    <property type="molecule type" value="Genomic_DNA"/>
</dbReference>
<accession>A0A1V6N5T5</accession>
<evidence type="ECO:0000256" key="1">
    <source>
        <dbReference type="SAM" id="MobiDB-lite"/>
    </source>
</evidence>
<dbReference type="AlphaFoldDB" id="A0A1V6N5T5"/>
<keyword evidence="3" id="KW-1185">Reference proteome</keyword>
<sequence>MAESSVAPDREGGTEKSGRGVSHF</sequence>
<evidence type="ECO:0000313" key="2">
    <source>
        <dbReference type="EMBL" id="OQD60029.1"/>
    </source>
</evidence>
<organism evidence="2 3">
    <name type="scientific">Penicillium polonicum</name>
    <dbReference type="NCBI Taxonomy" id="60169"/>
    <lineage>
        <taxon>Eukaryota</taxon>
        <taxon>Fungi</taxon>
        <taxon>Dikarya</taxon>
        <taxon>Ascomycota</taxon>
        <taxon>Pezizomycotina</taxon>
        <taxon>Eurotiomycetes</taxon>
        <taxon>Eurotiomycetidae</taxon>
        <taxon>Eurotiales</taxon>
        <taxon>Aspergillaceae</taxon>
        <taxon>Penicillium</taxon>
    </lineage>
</organism>
<reference evidence="3" key="1">
    <citation type="journal article" date="2017" name="Nat. Microbiol.">
        <title>Global analysis of biosynthetic gene clusters reveals vast potential of secondary metabolite production in Penicillium species.</title>
        <authorList>
            <person name="Nielsen J.C."/>
            <person name="Grijseels S."/>
            <person name="Prigent S."/>
            <person name="Ji B."/>
            <person name="Dainat J."/>
            <person name="Nielsen K.F."/>
            <person name="Frisvad J.C."/>
            <person name="Workman M."/>
            <person name="Nielsen J."/>
        </authorList>
    </citation>
    <scope>NUCLEOTIDE SEQUENCE [LARGE SCALE GENOMIC DNA]</scope>
    <source>
        <strain evidence="3">IBT 4502</strain>
    </source>
</reference>
<name>A0A1V6N5T5_PENPO</name>
<feature type="compositionally biased region" description="Basic and acidic residues" evidence="1">
    <location>
        <begin position="8"/>
        <end position="18"/>
    </location>
</feature>